<keyword evidence="2" id="KW-1185">Reference proteome</keyword>
<dbReference type="Proteomes" id="UP000299102">
    <property type="component" value="Unassembled WGS sequence"/>
</dbReference>
<dbReference type="AlphaFoldDB" id="A0A4C1WCP8"/>
<evidence type="ECO:0008006" key="3">
    <source>
        <dbReference type="Google" id="ProtNLM"/>
    </source>
</evidence>
<evidence type="ECO:0000313" key="2">
    <source>
        <dbReference type="Proteomes" id="UP000299102"/>
    </source>
</evidence>
<organism evidence="1 2">
    <name type="scientific">Eumeta variegata</name>
    <name type="common">Bagworm moth</name>
    <name type="synonym">Eumeta japonica</name>
    <dbReference type="NCBI Taxonomy" id="151549"/>
    <lineage>
        <taxon>Eukaryota</taxon>
        <taxon>Metazoa</taxon>
        <taxon>Ecdysozoa</taxon>
        <taxon>Arthropoda</taxon>
        <taxon>Hexapoda</taxon>
        <taxon>Insecta</taxon>
        <taxon>Pterygota</taxon>
        <taxon>Neoptera</taxon>
        <taxon>Endopterygota</taxon>
        <taxon>Lepidoptera</taxon>
        <taxon>Glossata</taxon>
        <taxon>Ditrysia</taxon>
        <taxon>Tineoidea</taxon>
        <taxon>Psychidae</taxon>
        <taxon>Oiketicinae</taxon>
        <taxon>Eumeta</taxon>
    </lineage>
</organism>
<proteinExistence type="predicted"/>
<dbReference type="OrthoDB" id="616263at2759"/>
<protein>
    <recommendedName>
        <fullName evidence="3">Mariner Mos1 transposase</fullName>
    </recommendedName>
</protein>
<sequence length="138" mass="16157">MCVVRLEELYSYELLRPGEIISSDLCCQQLMRLKQEVEKKRSELINRKGAVFHQDNVRQHTSLTAQCTGRIDCGIWCCVFFEVFRLEGSCFRLAHQKGQNMHKLAPITIVYITMRTRQLQLQVLNFHPKSTPNHHVIK</sequence>
<comment type="caution">
    <text evidence="1">The sequence shown here is derived from an EMBL/GenBank/DDBJ whole genome shotgun (WGS) entry which is preliminary data.</text>
</comment>
<dbReference type="GO" id="GO:0003676">
    <property type="term" value="F:nucleic acid binding"/>
    <property type="evidence" value="ECO:0007669"/>
    <property type="project" value="InterPro"/>
</dbReference>
<dbReference type="SUPFAM" id="SSF54001">
    <property type="entry name" value="Cysteine proteinases"/>
    <property type="match status" value="1"/>
</dbReference>
<name>A0A4C1WCP8_EUMVA</name>
<evidence type="ECO:0000313" key="1">
    <source>
        <dbReference type="EMBL" id="GBP47934.1"/>
    </source>
</evidence>
<dbReference type="InterPro" id="IPR038765">
    <property type="entry name" value="Papain-like_cys_pep_sf"/>
</dbReference>
<reference evidence="1 2" key="1">
    <citation type="journal article" date="2019" name="Commun. Biol.">
        <title>The bagworm genome reveals a unique fibroin gene that provides high tensile strength.</title>
        <authorList>
            <person name="Kono N."/>
            <person name="Nakamura H."/>
            <person name="Ohtoshi R."/>
            <person name="Tomita M."/>
            <person name="Numata K."/>
            <person name="Arakawa K."/>
        </authorList>
    </citation>
    <scope>NUCLEOTIDE SEQUENCE [LARGE SCALE GENOMIC DNA]</scope>
</reference>
<dbReference type="EMBL" id="BGZK01000513">
    <property type="protein sequence ID" value="GBP47934.1"/>
    <property type="molecule type" value="Genomic_DNA"/>
</dbReference>
<gene>
    <name evidence="1" type="ORF">EVAR_31474_1</name>
</gene>
<dbReference type="InterPro" id="IPR036397">
    <property type="entry name" value="RNaseH_sf"/>
</dbReference>
<accession>A0A4C1WCP8</accession>
<dbReference type="Gene3D" id="3.30.420.10">
    <property type="entry name" value="Ribonuclease H-like superfamily/Ribonuclease H"/>
    <property type="match status" value="1"/>
</dbReference>